<proteinExistence type="inferred from homology"/>
<dbReference type="SUPFAM" id="SSF53067">
    <property type="entry name" value="Actin-like ATPase domain"/>
    <property type="match status" value="1"/>
</dbReference>
<evidence type="ECO:0000313" key="3">
    <source>
        <dbReference type="Proteomes" id="UP000315938"/>
    </source>
</evidence>
<dbReference type="PANTHER" id="PTHR18964:SF110">
    <property type="entry name" value="TRANSCRIPTIONAL REGULATOR, XYLR-RELATED"/>
    <property type="match status" value="1"/>
</dbReference>
<dbReference type="CDD" id="cd00090">
    <property type="entry name" value="HTH_ARSR"/>
    <property type="match status" value="1"/>
</dbReference>
<organism evidence="2 3">
    <name type="scientific">Acholeplasma laidlawii</name>
    <dbReference type="NCBI Taxonomy" id="2148"/>
    <lineage>
        <taxon>Bacteria</taxon>
        <taxon>Bacillati</taxon>
        <taxon>Mycoplasmatota</taxon>
        <taxon>Mollicutes</taxon>
        <taxon>Acholeplasmatales</taxon>
        <taxon>Acholeplasmataceae</taxon>
        <taxon>Acholeplasma</taxon>
    </lineage>
</organism>
<dbReference type="PANTHER" id="PTHR18964">
    <property type="entry name" value="ROK (REPRESSOR, ORF, KINASE) FAMILY"/>
    <property type="match status" value="1"/>
</dbReference>
<dbReference type="Proteomes" id="UP000315938">
    <property type="component" value="Unassembled WGS sequence"/>
</dbReference>
<dbReference type="AlphaFoldDB" id="A0A553IH44"/>
<sequence>MTAQGVKNTGIRENNIESILRLLYTKKLSATHIAKALKLSKTAVFKILSEMEGMNLVENLADSDNENEKYKRTLYAIKQEAGILGVVEFGSTYIKIVFSYLNGEIFDETIIEDREFLNLDDLNEICTIILNKKKQFEKDFLSIISIIVSAPGQINKFTDEIENSVKFNLIKDVSVRAFFEEKLHLNVILKNDINLAIIGEQHYGKIERITENGILIYVDSGMGGAILNENKIIEGDHGYAAEFGLISTYDQFGNNLVYDLICSINSIKKQITYQQFMGKSTMIGEKFRYRDVVKAFYEKDALVLEVVKYTAHKLGELISNLSYIFNYRQFFVGGRIKALGQQYLDWVLEGLDPKIKDISIKFTTLGDENIIYGAIHVGVTNAFGVVAKK</sequence>
<dbReference type="InterPro" id="IPR000600">
    <property type="entry name" value="ROK"/>
</dbReference>
<comment type="caution">
    <text evidence="2">The sequence shown here is derived from an EMBL/GenBank/DDBJ whole genome shotgun (WGS) entry which is preliminary data.</text>
</comment>
<dbReference type="InterPro" id="IPR011991">
    <property type="entry name" value="ArsR-like_HTH"/>
</dbReference>
<comment type="similarity">
    <text evidence="1">Belongs to the ROK (NagC/XylR) family.</text>
</comment>
<evidence type="ECO:0000313" key="2">
    <source>
        <dbReference type="EMBL" id="TRX99510.1"/>
    </source>
</evidence>
<gene>
    <name evidence="2" type="ORF">FNV44_00280</name>
</gene>
<dbReference type="Gene3D" id="3.30.420.40">
    <property type="match status" value="2"/>
</dbReference>
<dbReference type="InterPro" id="IPR036388">
    <property type="entry name" value="WH-like_DNA-bd_sf"/>
</dbReference>
<protein>
    <submittedName>
        <fullName evidence="2">ROK family transcriptional regulator</fullName>
    </submittedName>
</protein>
<dbReference type="EMBL" id="VKID01000001">
    <property type="protein sequence ID" value="TRX99510.1"/>
    <property type="molecule type" value="Genomic_DNA"/>
</dbReference>
<reference evidence="2 3" key="1">
    <citation type="submission" date="2019-07" db="EMBL/GenBank/DDBJ databases">
        <title>Genome sequence of Acholeplasma laidlawii strain with increased resistance to erythromycin.</title>
        <authorList>
            <person name="Medvedeva E.S."/>
            <person name="Baranova N.B."/>
            <person name="Siniagina M.N."/>
            <person name="Mouzykantov A."/>
            <person name="Chernova O.A."/>
            <person name="Chernov V.M."/>
        </authorList>
    </citation>
    <scope>NUCLEOTIDE SEQUENCE [LARGE SCALE GENOMIC DNA]</scope>
    <source>
        <strain evidence="2 3">PG8REry</strain>
    </source>
</reference>
<dbReference type="InterPro" id="IPR043129">
    <property type="entry name" value="ATPase_NBD"/>
</dbReference>
<evidence type="ECO:0000256" key="1">
    <source>
        <dbReference type="ARBA" id="ARBA00006479"/>
    </source>
</evidence>
<dbReference type="GeneID" id="41339210"/>
<accession>A0A553IH44</accession>
<dbReference type="Gene3D" id="1.10.10.10">
    <property type="entry name" value="Winged helix-like DNA-binding domain superfamily/Winged helix DNA-binding domain"/>
    <property type="match status" value="1"/>
</dbReference>
<dbReference type="SUPFAM" id="SSF46785">
    <property type="entry name" value="Winged helix' DNA-binding domain"/>
    <property type="match status" value="1"/>
</dbReference>
<name>A0A553IH44_ACHLA</name>
<dbReference type="RefSeq" id="WP_012243005.1">
    <property type="nucleotide sequence ID" value="NZ_JACAOE010000001.1"/>
</dbReference>
<dbReference type="Pfam" id="PF00480">
    <property type="entry name" value="ROK"/>
    <property type="match status" value="1"/>
</dbReference>
<dbReference type="InterPro" id="IPR036390">
    <property type="entry name" value="WH_DNA-bd_sf"/>
</dbReference>